<organism evidence="1 2">
    <name type="scientific">Ascobolus immersus RN42</name>
    <dbReference type="NCBI Taxonomy" id="1160509"/>
    <lineage>
        <taxon>Eukaryota</taxon>
        <taxon>Fungi</taxon>
        <taxon>Dikarya</taxon>
        <taxon>Ascomycota</taxon>
        <taxon>Pezizomycotina</taxon>
        <taxon>Pezizomycetes</taxon>
        <taxon>Pezizales</taxon>
        <taxon>Ascobolaceae</taxon>
        <taxon>Ascobolus</taxon>
    </lineage>
</organism>
<sequence length="212" mass="24187">MSEEKHQATIKQKQDADDQESLIRLEEGLAYIRDLNWAESLLLTCQNPVSPSGRIPQSDCKDLEDGLDELKAFHCPWPDPRSPDQDKALSELYEKLCHDLFTNGEAEICQPNCKKVTKEDIEEAIQQAKEAKNEERFEDFKAMLAYVEATMHAESLLNLCLQPEEIQESFLGPRWQWGSCAYFQDSLNAAKAIYDPLYRFHSPAASTETSDP</sequence>
<dbReference type="AlphaFoldDB" id="A0A3N4I1Y4"/>
<dbReference type="Proteomes" id="UP000275078">
    <property type="component" value="Unassembled WGS sequence"/>
</dbReference>
<evidence type="ECO:0000313" key="2">
    <source>
        <dbReference type="Proteomes" id="UP000275078"/>
    </source>
</evidence>
<name>A0A3N4I1Y4_ASCIM</name>
<accession>A0A3N4I1Y4</accession>
<proteinExistence type="predicted"/>
<evidence type="ECO:0000313" key="1">
    <source>
        <dbReference type="EMBL" id="RPA79406.1"/>
    </source>
</evidence>
<reference evidence="1 2" key="1">
    <citation type="journal article" date="2018" name="Nat. Ecol. Evol.">
        <title>Pezizomycetes genomes reveal the molecular basis of ectomycorrhizal truffle lifestyle.</title>
        <authorList>
            <person name="Murat C."/>
            <person name="Payen T."/>
            <person name="Noel B."/>
            <person name="Kuo A."/>
            <person name="Morin E."/>
            <person name="Chen J."/>
            <person name="Kohler A."/>
            <person name="Krizsan K."/>
            <person name="Balestrini R."/>
            <person name="Da Silva C."/>
            <person name="Montanini B."/>
            <person name="Hainaut M."/>
            <person name="Levati E."/>
            <person name="Barry K.W."/>
            <person name="Belfiori B."/>
            <person name="Cichocki N."/>
            <person name="Clum A."/>
            <person name="Dockter R.B."/>
            <person name="Fauchery L."/>
            <person name="Guy J."/>
            <person name="Iotti M."/>
            <person name="Le Tacon F."/>
            <person name="Lindquist E.A."/>
            <person name="Lipzen A."/>
            <person name="Malagnac F."/>
            <person name="Mello A."/>
            <person name="Molinier V."/>
            <person name="Miyauchi S."/>
            <person name="Poulain J."/>
            <person name="Riccioni C."/>
            <person name="Rubini A."/>
            <person name="Sitrit Y."/>
            <person name="Splivallo R."/>
            <person name="Traeger S."/>
            <person name="Wang M."/>
            <person name="Zifcakova L."/>
            <person name="Wipf D."/>
            <person name="Zambonelli A."/>
            <person name="Paolocci F."/>
            <person name="Nowrousian M."/>
            <person name="Ottonello S."/>
            <person name="Baldrian P."/>
            <person name="Spatafora J.W."/>
            <person name="Henrissat B."/>
            <person name="Nagy L.G."/>
            <person name="Aury J.M."/>
            <person name="Wincker P."/>
            <person name="Grigoriev I.V."/>
            <person name="Bonfante P."/>
            <person name="Martin F.M."/>
        </authorList>
    </citation>
    <scope>NUCLEOTIDE SEQUENCE [LARGE SCALE GENOMIC DNA]</scope>
    <source>
        <strain evidence="1 2">RN42</strain>
    </source>
</reference>
<keyword evidence="2" id="KW-1185">Reference proteome</keyword>
<gene>
    <name evidence="1" type="ORF">BJ508DRAFT_415907</name>
</gene>
<dbReference type="EMBL" id="ML119699">
    <property type="protein sequence ID" value="RPA79406.1"/>
    <property type="molecule type" value="Genomic_DNA"/>
</dbReference>
<protein>
    <submittedName>
        <fullName evidence="1">Uncharacterized protein</fullName>
    </submittedName>
</protein>